<dbReference type="Pfam" id="PF00076">
    <property type="entry name" value="RRM_1"/>
    <property type="match status" value="1"/>
</dbReference>
<feature type="region of interest" description="Disordered" evidence="5">
    <location>
        <begin position="1"/>
        <end position="129"/>
    </location>
</feature>
<reference evidence="8" key="1">
    <citation type="journal article" date="2019" name="Nat. Commun.">
        <title>The genome of broomcorn millet.</title>
        <authorList>
            <person name="Zou C."/>
            <person name="Miki D."/>
            <person name="Li D."/>
            <person name="Tang Q."/>
            <person name="Xiao L."/>
            <person name="Rajput S."/>
            <person name="Deng P."/>
            <person name="Jia W."/>
            <person name="Huang R."/>
            <person name="Zhang M."/>
            <person name="Sun Y."/>
            <person name="Hu J."/>
            <person name="Fu X."/>
            <person name="Schnable P.S."/>
            <person name="Li F."/>
            <person name="Zhang H."/>
            <person name="Feng B."/>
            <person name="Zhu X."/>
            <person name="Liu R."/>
            <person name="Schnable J.C."/>
            <person name="Zhu J.-K."/>
            <person name="Zhang H."/>
        </authorList>
    </citation>
    <scope>NUCLEOTIDE SEQUENCE [LARGE SCALE GENOMIC DNA]</scope>
</reference>
<evidence type="ECO:0000259" key="6">
    <source>
        <dbReference type="PROSITE" id="PS50102"/>
    </source>
</evidence>
<feature type="compositionally biased region" description="Basic residues" evidence="5">
    <location>
        <begin position="410"/>
        <end position="430"/>
    </location>
</feature>
<dbReference type="InterPro" id="IPR034221">
    <property type="entry name" value="RBM34_RRM2"/>
</dbReference>
<dbReference type="EMBL" id="PQIB02000001">
    <property type="protein sequence ID" value="RLN41831.1"/>
    <property type="molecule type" value="Genomic_DNA"/>
</dbReference>
<evidence type="ECO:0000256" key="1">
    <source>
        <dbReference type="ARBA" id="ARBA00023016"/>
    </source>
</evidence>
<dbReference type="PANTHER" id="PTHR10015">
    <property type="entry name" value="HEAT SHOCK TRANSCRIPTION FACTOR"/>
    <property type="match status" value="1"/>
</dbReference>
<dbReference type="GO" id="GO:0034605">
    <property type="term" value="P:cellular response to heat"/>
    <property type="evidence" value="ECO:0007669"/>
    <property type="project" value="TreeGrafter"/>
</dbReference>
<evidence type="ECO:0000313" key="7">
    <source>
        <dbReference type="EMBL" id="RLN41831.1"/>
    </source>
</evidence>
<evidence type="ECO:0000256" key="4">
    <source>
        <dbReference type="SAM" id="Coils"/>
    </source>
</evidence>
<evidence type="ECO:0000256" key="2">
    <source>
        <dbReference type="ARBA" id="ARBA00023125"/>
    </source>
</evidence>
<comment type="caution">
    <text evidence="7">The sequence shown here is derived from an EMBL/GenBank/DDBJ whole genome shotgun (WGS) entry which is preliminary data.</text>
</comment>
<dbReference type="GO" id="GO:0006357">
    <property type="term" value="P:regulation of transcription by RNA polymerase II"/>
    <property type="evidence" value="ECO:0007669"/>
    <property type="project" value="TreeGrafter"/>
</dbReference>
<evidence type="ECO:0000256" key="5">
    <source>
        <dbReference type="SAM" id="MobiDB-lite"/>
    </source>
</evidence>
<gene>
    <name evidence="7" type="ORF">C2845_PM01G49240</name>
</gene>
<feature type="domain" description="RRM" evidence="6">
    <location>
        <begin position="136"/>
        <end position="230"/>
    </location>
</feature>
<dbReference type="InterPro" id="IPR035979">
    <property type="entry name" value="RBD_domain_sf"/>
</dbReference>
<dbReference type="SMART" id="SM00415">
    <property type="entry name" value="HSF"/>
    <property type="match status" value="1"/>
</dbReference>
<feature type="domain" description="RRM" evidence="6">
    <location>
        <begin position="246"/>
        <end position="327"/>
    </location>
</feature>
<proteinExistence type="predicted"/>
<keyword evidence="8" id="KW-1185">Reference proteome</keyword>
<accession>A0A3L6TQU7</accession>
<dbReference type="GO" id="GO:0003723">
    <property type="term" value="F:RNA binding"/>
    <property type="evidence" value="ECO:0007669"/>
    <property type="project" value="UniProtKB-UniRule"/>
</dbReference>
<evidence type="ECO:0000313" key="8">
    <source>
        <dbReference type="Proteomes" id="UP000275267"/>
    </source>
</evidence>
<dbReference type="Proteomes" id="UP000275267">
    <property type="component" value="Unassembled WGS sequence"/>
</dbReference>
<dbReference type="InterPro" id="IPR012677">
    <property type="entry name" value="Nucleotide-bd_a/b_plait_sf"/>
</dbReference>
<dbReference type="PROSITE" id="PS50102">
    <property type="entry name" value="RRM"/>
    <property type="match status" value="2"/>
</dbReference>
<dbReference type="PANTHER" id="PTHR10015:SF427">
    <property type="entry name" value="HEAT SHOCK FACTOR PROTEIN"/>
    <property type="match status" value="1"/>
</dbReference>
<dbReference type="AlphaFoldDB" id="A0A3L6TQU7"/>
<name>A0A3L6TQU7_PANMI</name>
<dbReference type="OrthoDB" id="60033at2759"/>
<keyword evidence="1" id="KW-0346">Stress response</keyword>
<keyword evidence="4" id="KW-0175">Coiled coil</keyword>
<feature type="compositionally biased region" description="Basic and acidic residues" evidence="5">
    <location>
        <begin position="72"/>
        <end position="111"/>
    </location>
</feature>
<dbReference type="STRING" id="4540.A0A3L6TQU7"/>
<feature type="compositionally biased region" description="Low complexity" evidence="5">
    <location>
        <begin position="10"/>
        <end position="21"/>
    </location>
</feature>
<protein>
    <recommendedName>
        <fullName evidence="6">RRM domain-containing protein</fullName>
    </recommendedName>
</protein>
<sequence>MAKKHKDPAPEAAGGASPAAAIRSLFSADNPFRRKPSTEEPPAAPPATPPRKHPSPDAEAAEPSSKKKKKRKEEGPQRKRKRDEVEAGRGRRTGAGKEKPPSVGEKRKAPDDAAAAAAGSGEDDEETFDDESKLLRTVFVGNLPLRTKRKVLTKEFAAFGEIESVRIRSVPLVDTKLTRKGAVLQGKVNELVDNVHAYIVFKDEQSARTALSHNMALFGGNHIRVDMACPPRKKLRGEGPLYDRKRTVFVGNIPFDVKDEELYQLFCGSNGSEGDVEAIRVIRDSNSSLGKGIAYVLFKTREAANAIVRKRGMKIRDRSLRLTHAKQVDTTPKKTSEARKKKRAPKHKEVSTPGSKSNEGSDKAKLKASALSYQGLRSSKSGVVKKVKVNQRPSNQGKQGKTNETGASARKGKRPAVAARKAKQLAKKRKLDASTPENTHRSKKARKSLTYQILSNLAPGQGNLQPQGFRKVDPDRWEFANEGFLRGQKHLLKTINRRKPSLQGNSQPQQPQLQNAPLPACVEVGKFGLEEEIERLKRDKNVLMQELVRLRQQQQTTDHQLQTLGKHLQGMESRQQQMMSFLAKAMQSPGFLAQFVQQNENSRRRIVAVNKKRRLPKQDGGLDSESASASLDGQIVKYQPMINEAAKAMLRKILKLDASHRFESVGNSDNFLLENYMPAAQGFDSSSSTRNSGVTLAEVPANSGLPYVAASSGLSAICSSSVAREIQCPAVLDNNSSNQVPNMSVVPPVSKPIAPGSDITLPEFPDLADIVPDDSDIPGGPFGMPGPEFPLAEEGDDSVPIETDEILYNDETQKLPAIVDSFWEQFLVGSPLSVDNDEVDSGVLDTSETPQENGWNKVEHVANLTEQMGLLSPNHRV</sequence>
<evidence type="ECO:0000256" key="3">
    <source>
        <dbReference type="PROSITE-ProRule" id="PRU00176"/>
    </source>
</evidence>
<organism evidence="7 8">
    <name type="scientific">Panicum miliaceum</name>
    <name type="common">Proso millet</name>
    <name type="synonym">Broomcorn millet</name>
    <dbReference type="NCBI Taxonomy" id="4540"/>
    <lineage>
        <taxon>Eukaryota</taxon>
        <taxon>Viridiplantae</taxon>
        <taxon>Streptophyta</taxon>
        <taxon>Embryophyta</taxon>
        <taxon>Tracheophyta</taxon>
        <taxon>Spermatophyta</taxon>
        <taxon>Magnoliopsida</taxon>
        <taxon>Liliopsida</taxon>
        <taxon>Poales</taxon>
        <taxon>Poaceae</taxon>
        <taxon>PACMAD clade</taxon>
        <taxon>Panicoideae</taxon>
        <taxon>Panicodae</taxon>
        <taxon>Paniceae</taxon>
        <taxon>Panicinae</taxon>
        <taxon>Panicum</taxon>
        <taxon>Panicum sect. Panicum</taxon>
    </lineage>
</organism>
<dbReference type="CDD" id="cd12395">
    <property type="entry name" value="RRM2_RBM34"/>
    <property type="match status" value="1"/>
</dbReference>
<dbReference type="GO" id="GO:0000978">
    <property type="term" value="F:RNA polymerase II cis-regulatory region sequence-specific DNA binding"/>
    <property type="evidence" value="ECO:0007669"/>
    <property type="project" value="TreeGrafter"/>
</dbReference>
<dbReference type="CDD" id="cd12394">
    <property type="entry name" value="RRM1_RBM34"/>
    <property type="match status" value="1"/>
</dbReference>
<dbReference type="SUPFAM" id="SSF54928">
    <property type="entry name" value="RNA-binding domain, RBD"/>
    <property type="match status" value="2"/>
</dbReference>
<keyword evidence="2" id="KW-0238">DNA-binding</keyword>
<dbReference type="InterPro" id="IPR000504">
    <property type="entry name" value="RRM_dom"/>
</dbReference>
<dbReference type="GO" id="GO:0005634">
    <property type="term" value="C:nucleus"/>
    <property type="evidence" value="ECO:0007669"/>
    <property type="project" value="TreeGrafter"/>
</dbReference>
<keyword evidence="3" id="KW-0694">RNA-binding</keyword>
<dbReference type="InterPro" id="IPR000232">
    <property type="entry name" value="HSF_DNA-bd"/>
</dbReference>
<dbReference type="Gene3D" id="3.30.70.330">
    <property type="match status" value="2"/>
</dbReference>
<dbReference type="SMART" id="SM00360">
    <property type="entry name" value="RRM"/>
    <property type="match status" value="2"/>
</dbReference>
<feature type="compositionally biased region" description="Polar residues" evidence="5">
    <location>
        <begin position="391"/>
        <end position="406"/>
    </location>
</feature>
<feature type="region of interest" description="Disordered" evidence="5">
    <location>
        <begin position="318"/>
        <end position="446"/>
    </location>
</feature>
<feature type="coiled-coil region" evidence="4">
    <location>
        <begin position="526"/>
        <end position="553"/>
    </location>
</feature>
<dbReference type="GO" id="GO:0003700">
    <property type="term" value="F:DNA-binding transcription factor activity"/>
    <property type="evidence" value="ECO:0007669"/>
    <property type="project" value="InterPro"/>
</dbReference>